<name>A0A2K4ZF67_9FIRM</name>
<evidence type="ECO:0000259" key="2">
    <source>
        <dbReference type="Pfam" id="PF12850"/>
    </source>
</evidence>
<dbReference type="PANTHER" id="PTHR42850:SF2">
    <property type="entry name" value="BLL5683 PROTEIN"/>
    <property type="match status" value="1"/>
</dbReference>
<dbReference type="EMBL" id="OFSM01000008">
    <property type="protein sequence ID" value="SOY29094.1"/>
    <property type="molecule type" value="Genomic_DNA"/>
</dbReference>
<dbReference type="AlphaFoldDB" id="A0A2K4ZF67"/>
<organism evidence="3 4">
    <name type="scientific">Acetatifactor muris</name>
    <dbReference type="NCBI Taxonomy" id="879566"/>
    <lineage>
        <taxon>Bacteria</taxon>
        <taxon>Bacillati</taxon>
        <taxon>Bacillota</taxon>
        <taxon>Clostridia</taxon>
        <taxon>Lachnospirales</taxon>
        <taxon>Lachnospiraceae</taxon>
        <taxon>Acetatifactor</taxon>
    </lineage>
</organism>
<proteinExistence type="inferred from homology"/>
<dbReference type="GO" id="GO:0016791">
    <property type="term" value="F:phosphatase activity"/>
    <property type="evidence" value="ECO:0007669"/>
    <property type="project" value="TreeGrafter"/>
</dbReference>
<dbReference type="OrthoDB" id="9800565at2"/>
<dbReference type="Proteomes" id="UP000236311">
    <property type="component" value="Unassembled WGS sequence"/>
</dbReference>
<gene>
    <name evidence="3" type="ORF">AMURIS_01809</name>
</gene>
<accession>A0A2K4ZF67</accession>
<feature type="domain" description="Calcineurin-like phosphoesterase" evidence="2">
    <location>
        <begin position="4"/>
        <end position="197"/>
    </location>
</feature>
<dbReference type="SUPFAM" id="SSF56300">
    <property type="entry name" value="Metallo-dependent phosphatases"/>
    <property type="match status" value="1"/>
</dbReference>
<dbReference type="Pfam" id="PF12850">
    <property type="entry name" value="Metallophos_2"/>
    <property type="match status" value="1"/>
</dbReference>
<protein>
    <submittedName>
        <fullName evidence="3">Phosphodiesterase</fullName>
    </submittedName>
</protein>
<evidence type="ECO:0000313" key="3">
    <source>
        <dbReference type="EMBL" id="SOY29094.1"/>
    </source>
</evidence>
<dbReference type="Gene3D" id="3.60.21.10">
    <property type="match status" value="1"/>
</dbReference>
<dbReference type="InterPro" id="IPR029052">
    <property type="entry name" value="Metallo-depent_PP-like"/>
</dbReference>
<reference evidence="3 4" key="1">
    <citation type="submission" date="2018-01" db="EMBL/GenBank/DDBJ databases">
        <authorList>
            <person name="Gaut B.S."/>
            <person name="Morton B.R."/>
            <person name="Clegg M.T."/>
            <person name="Duvall M.R."/>
        </authorList>
    </citation>
    <scope>NUCLEOTIDE SEQUENCE [LARGE SCALE GENOMIC DNA]</scope>
    <source>
        <strain evidence="3">GP69</strain>
    </source>
</reference>
<dbReference type="InterPro" id="IPR050126">
    <property type="entry name" value="Ap4A_hydrolase"/>
</dbReference>
<dbReference type="RefSeq" id="WP_103239213.1">
    <property type="nucleotide sequence ID" value="NZ_JANJZD010000007.1"/>
</dbReference>
<evidence type="ECO:0000256" key="1">
    <source>
        <dbReference type="ARBA" id="ARBA00008950"/>
    </source>
</evidence>
<keyword evidence="4" id="KW-1185">Reference proteome</keyword>
<evidence type="ECO:0000313" key="4">
    <source>
        <dbReference type="Proteomes" id="UP000236311"/>
    </source>
</evidence>
<sequence length="284" mass="31928">MAKYALISDIHGNYKALEAFLAYIRENPVDGVIALGDYVTDGPYPERTVKYLREISEKYTCYIIRGNREDYLLNNTDNREGWKPSSANGTLYYTLRRLTQEDMAFLASFPTEREVAIEGCPSLYICHGVPGKVRGNVHEEPGLMEEVLKELAYGCLLGGHSHHQEKAVLYGKTYINPGSLGFAVDNVGRRAQFAILTGSRNGWEAEFKSISYDVEGYLGAFAESGVDELGMTLNKAVKKSLVTGVNYFFKCIVAMDEEAKRTEVRSIAEMPEEVWNRLEERFGL</sequence>
<dbReference type="GO" id="GO:0005737">
    <property type="term" value="C:cytoplasm"/>
    <property type="evidence" value="ECO:0007669"/>
    <property type="project" value="TreeGrafter"/>
</dbReference>
<comment type="similarity">
    <text evidence="1">Belongs to the metallophosphoesterase superfamily. YfcE family.</text>
</comment>
<dbReference type="PANTHER" id="PTHR42850">
    <property type="entry name" value="METALLOPHOSPHOESTERASE"/>
    <property type="match status" value="1"/>
</dbReference>
<dbReference type="InterPro" id="IPR024654">
    <property type="entry name" value="Calcineurin-like_PHP_lpxH"/>
</dbReference>